<name>A0AAP2DT90_9BACT</name>
<sequence length="81" mass="9012">MGAVNISQNDSANFKDLDEGNSIQVRVTIAEDQKKDYEKGKTVKVKHMNKEVSGKIVSEPILIDDKKEKGKVVLSLIIEKV</sequence>
<proteinExistence type="predicted"/>
<gene>
    <name evidence="1" type="ORF">KK083_28105</name>
</gene>
<dbReference type="EMBL" id="JAHESF010000048">
    <property type="protein sequence ID" value="MBT1700787.1"/>
    <property type="molecule type" value="Genomic_DNA"/>
</dbReference>
<evidence type="ECO:0000313" key="2">
    <source>
        <dbReference type="Proteomes" id="UP001319200"/>
    </source>
</evidence>
<dbReference type="Proteomes" id="UP001319200">
    <property type="component" value="Unassembled WGS sequence"/>
</dbReference>
<accession>A0AAP2DT90</accession>
<comment type="caution">
    <text evidence="1">The sequence shown here is derived from an EMBL/GenBank/DDBJ whole genome shotgun (WGS) entry which is preliminary data.</text>
</comment>
<dbReference type="RefSeq" id="WP_254169475.1">
    <property type="nucleotide sequence ID" value="NZ_JAHESF010000048.1"/>
</dbReference>
<dbReference type="AlphaFoldDB" id="A0AAP2DT90"/>
<evidence type="ECO:0000313" key="1">
    <source>
        <dbReference type="EMBL" id="MBT1700787.1"/>
    </source>
</evidence>
<protein>
    <submittedName>
        <fullName evidence="1">Uncharacterized protein</fullName>
    </submittedName>
</protein>
<organism evidence="1 2">
    <name type="scientific">Chryseosolibacter histidini</name>
    <dbReference type="NCBI Taxonomy" id="2782349"/>
    <lineage>
        <taxon>Bacteria</taxon>
        <taxon>Pseudomonadati</taxon>
        <taxon>Bacteroidota</taxon>
        <taxon>Cytophagia</taxon>
        <taxon>Cytophagales</taxon>
        <taxon>Chryseotaleaceae</taxon>
        <taxon>Chryseosolibacter</taxon>
    </lineage>
</organism>
<keyword evidence="2" id="KW-1185">Reference proteome</keyword>
<reference evidence="1 2" key="1">
    <citation type="submission" date="2021-05" db="EMBL/GenBank/DDBJ databases">
        <title>A Polyphasic approach of four new species of the genus Ohtaekwangia: Ohtaekwangia histidinii sp. nov., Ohtaekwangia cretensis sp. nov., Ohtaekwangia indiensis sp. nov., Ohtaekwangia reichenbachii sp. nov. from diverse environment.</title>
        <authorList>
            <person name="Octaviana S."/>
        </authorList>
    </citation>
    <scope>NUCLEOTIDE SEQUENCE [LARGE SCALE GENOMIC DNA]</scope>
    <source>
        <strain evidence="1 2">PWU4</strain>
    </source>
</reference>